<gene>
    <name evidence="4" type="ORF">MGWOODY_Mmi31</name>
</gene>
<keyword evidence="2 4" id="KW-0808">Transferase</keyword>
<feature type="domain" description="Hcy-binding" evidence="3">
    <location>
        <begin position="1"/>
        <end position="288"/>
    </location>
</feature>
<dbReference type="InterPro" id="IPR003726">
    <property type="entry name" value="HCY_dom"/>
</dbReference>
<dbReference type="Pfam" id="PF02574">
    <property type="entry name" value="S-methyl_trans"/>
    <property type="match status" value="1"/>
</dbReference>
<dbReference type="GO" id="GO:0008705">
    <property type="term" value="F:methionine synthase activity"/>
    <property type="evidence" value="ECO:0007669"/>
    <property type="project" value="UniProtKB-EC"/>
</dbReference>
<dbReference type="InterPro" id="IPR036589">
    <property type="entry name" value="HCY_dom_sf"/>
</dbReference>
<sequence>MTSPNNQVRLLDGAMGTELMRAGLDLPLPIWSGDVNLTHPDYVRKIHEAYLTAGADILTTNTFRTTPRAYRNNGYEEHEARQRSHESLERAVELARQAAGDDIIVTGSIAPLEDCYEPDLFPGNEFAQREFRELAIWLQDTGVDIILFETMGSWPEIKTALSVTADLQIPRWLSLILQNGNTLLDGTNLTKAISGIIDYGIEMILLNCTLCSIASEAIDVLLTNWKGPWGVYPNVGKAMPTKEGVIEQKLSIKEFANEINNYLNSGAKVVGACCGSDPDYIKAARKAIDLAAEN</sequence>
<dbReference type="Gene3D" id="3.20.20.330">
    <property type="entry name" value="Homocysteine-binding-like domain"/>
    <property type="match status" value="1"/>
</dbReference>
<name>A0A160VJE8_9ZZZZ</name>
<dbReference type="PANTHER" id="PTHR11103:SF18">
    <property type="entry name" value="SLR1189 PROTEIN"/>
    <property type="match status" value="1"/>
</dbReference>
<dbReference type="EMBL" id="FAXC01000500">
    <property type="protein sequence ID" value="CUV10792.1"/>
    <property type="molecule type" value="Genomic_DNA"/>
</dbReference>
<dbReference type="SUPFAM" id="SSF82282">
    <property type="entry name" value="Homocysteine S-methyltransferase"/>
    <property type="match status" value="1"/>
</dbReference>
<evidence type="ECO:0000313" key="4">
    <source>
        <dbReference type="EMBL" id="CUV10792.1"/>
    </source>
</evidence>
<keyword evidence="1 4" id="KW-0489">Methyltransferase</keyword>
<dbReference type="PANTHER" id="PTHR11103">
    <property type="entry name" value="SLR1189 PROTEIN"/>
    <property type="match status" value="1"/>
</dbReference>
<evidence type="ECO:0000259" key="3">
    <source>
        <dbReference type="PROSITE" id="PS50970"/>
    </source>
</evidence>
<proteinExistence type="predicted"/>
<protein>
    <submittedName>
        <fullName evidence="4">5-methyltetrahydrofolate--homocysteine methyltransferase</fullName>
        <ecNumber evidence="4">2.1.1.13</ecNumber>
    </submittedName>
</protein>
<dbReference type="PIRSF" id="PIRSF037505">
    <property type="entry name" value="Betaine_HMT"/>
    <property type="match status" value="1"/>
</dbReference>
<dbReference type="InterPro" id="IPR017226">
    <property type="entry name" value="BHMT-like"/>
</dbReference>
<organism evidence="4">
    <name type="scientific">hydrothermal vent metagenome</name>
    <dbReference type="NCBI Taxonomy" id="652676"/>
    <lineage>
        <taxon>unclassified sequences</taxon>
        <taxon>metagenomes</taxon>
        <taxon>ecological metagenomes</taxon>
    </lineage>
</organism>
<dbReference type="EC" id="2.1.1.13" evidence="4"/>
<evidence type="ECO:0000256" key="1">
    <source>
        <dbReference type="ARBA" id="ARBA00022603"/>
    </source>
</evidence>
<evidence type="ECO:0000256" key="2">
    <source>
        <dbReference type="ARBA" id="ARBA00022679"/>
    </source>
</evidence>
<dbReference type="GO" id="GO:0032259">
    <property type="term" value="P:methylation"/>
    <property type="evidence" value="ECO:0007669"/>
    <property type="project" value="UniProtKB-KW"/>
</dbReference>
<reference evidence="4" key="1">
    <citation type="submission" date="2015-10" db="EMBL/GenBank/DDBJ databases">
        <authorList>
            <person name="Gilbert D.G."/>
        </authorList>
    </citation>
    <scope>NUCLEOTIDE SEQUENCE</scope>
</reference>
<accession>A0A160VJE8</accession>
<dbReference type="AlphaFoldDB" id="A0A160VJE8"/>
<dbReference type="GO" id="GO:0008270">
    <property type="term" value="F:zinc ion binding"/>
    <property type="evidence" value="ECO:0007669"/>
    <property type="project" value="InterPro"/>
</dbReference>
<dbReference type="PROSITE" id="PS50970">
    <property type="entry name" value="HCY"/>
    <property type="match status" value="1"/>
</dbReference>